<evidence type="ECO:0000313" key="3">
    <source>
        <dbReference type="Proteomes" id="UP001274321"/>
    </source>
</evidence>
<keyword evidence="1" id="KW-0732">Signal</keyword>
<keyword evidence="3" id="KW-1185">Reference proteome</keyword>
<feature type="signal peptide" evidence="1">
    <location>
        <begin position="1"/>
        <end position="26"/>
    </location>
</feature>
<organism evidence="2 3">
    <name type="scientific">Terrihabitans rhizophilus</name>
    <dbReference type="NCBI Taxonomy" id="3092662"/>
    <lineage>
        <taxon>Bacteria</taxon>
        <taxon>Pseudomonadati</taxon>
        <taxon>Pseudomonadota</taxon>
        <taxon>Alphaproteobacteria</taxon>
        <taxon>Hyphomicrobiales</taxon>
        <taxon>Terrihabitans</taxon>
    </lineage>
</organism>
<feature type="chain" id="PRO_5045214049" evidence="1">
    <location>
        <begin position="27"/>
        <end position="259"/>
    </location>
</feature>
<dbReference type="Gene3D" id="3.40.50.410">
    <property type="entry name" value="von Willebrand factor, type A domain"/>
    <property type="match status" value="1"/>
</dbReference>
<gene>
    <name evidence="2" type="ORF">SCD90_10725</name>
</gene>
<dbReference type="Proteomes" id="UP001274321">
    <property type="component" value="Unassembled WGS sequence"/>
</dbReference>
<dbReference type="SUPFAM" id="SSF53300">
    <property type="entry name" value="vWA-like"/>
    <property type="match status" value="1"/>
</dbReference>
<evidence type="ECO:0000256" key="1">
    <source>
        <dbReference type="SAM" id="SignalP"/>
    </source>
</evidence>
<comment type="caution">
    <text evidence="2">The sequence shown here is derived from an EMBL/GenBank/DDBJ whole genome shotgun (WGS) entry which is preliminary data.</text>
</comment>
<dbReference type="EMBL" id="JAXAFJ010000006">
    <property type="protein sequence ID" value="MDX6806540.1"/>
    <property type="molecule type" value="Genomic_DNA"/>
</dbReference>
<evidence type="ECO:0000313" key="2">
    <source>
        <dbReference type="EMBL" id="MDX6806540.1"/>
    </source>
</evidence>
<protein>
    <submittedName>
        <fullName evidence="2">DUF1194 domain-containing protein</fullName>
    </submittedName>
</protein>
<name>A0ABU4RNX1_9HYPH</name>
<dbReference type="InterPro" id="IPR010607">
    <property type="entry name" value="DUF1194"/>
</dbReference>
<proteinExistence type="predicted"/>
<dbReference type="Pfam" id="PF06707">
    <property type="entry name" value="DUF1194"/>
    <property type="match status" value="1"/>
</dbReference>
<accession>A0ABU4RNX1</accession>
<dbReference type="RefSeq" id="WP_319844671.1">
    <property type="nucleotide sequence ID" value="NZ_JAXAFJ010000006.1"/>
</dbReference>
<reference evidence="2 3" key="1">
    <citation type="submission" date="2023-11" db="EMBL/GenBank/DDBJ databases">
        <authorList>
            <person name="Bao R."/>
        </authorList>
    </citation>
    <scope>NUCLEOTIDE SEQUENCE [LARGE SCALE GENOMIC DNA]</scope>
    <source>
        <strain evidence="2 3">PJ23</strain>
    </source>
</reference>
<sequence length="259" mass="27688">MLLRCLCSIFLCAAVALPLTLRPVKAQEAVDVALVLLADGSGSIDPDEFRMQREGYAEALMSPQVLSAIRSNARQKIGVLFVEWGAPESQEVVVDWTLIDGEPAARAVAARLRTHPKQTYGYNSISNAITFALERIAAAPMKGDRTVIDVSGDGPNIGGAPIETARRAALEQGITINALAVRVPGSSVALSLGMPLEDYYRDNVIGGPGAFVETADGRERFAEAIRNKLVLELAEAGRGRAILASHQLGPEQEEERAGR</sequence>
<dbReference type="InterPro" id="IPR036465">
    <property type="entry name" value="vWFA_dom_sf"/>
</dbReference>